<dbReference type="AlphaFoldDB" id="A0A9Q0S4A3"/>
<name>A0A9Q0S4A3_9DIPT</name>
<evidence type="ECO:0000313" key="3">
    <source>
        <dbReference type="Proteomes" id="UP001151699"/>
    </source>
</evidence>
<proteinExistence type="predicted"/>
<feature type="non-terminal residue" evidence="2">
    <location>
        <position position="1"/>
    </location>
</feature>
<feature type="non-terminal residue" evidence="2">
    <location>
        <position position="71"/>
    </location>
</feature>
<comment type="caution">
    <text evidence="2">The sequence shown here is derived from an EMBL/GenBank/DDBJ whole genome shotgun (WGS) entry which is preliminary data.</text>
</comment>
<evidence type="ECO:0000313" key="1">
    <source>
        <dbReference type="EMBL" id="KAJ6639508.1"/>
    </source>
</evidence>
<sequence length="71" mass="7864">NMDSKKINLALHNANAIEKSKLAALLSEVNSIVNTILTTETEMIHQQSSQQQQPDFNVGPEIIADNCSSYY</sequence>
<keyword evidence="3" id="KW-1185">Reference proteome</keyword>
<organism evidence="2 3">
    <name type="scientific">Pseudolycoriella hygida</name>
    <dbReference type="NCBI Taxonomy" id="35572"/>
    <lineage>
        <taxon>Eukaryota</taxon>
        <taxon>Metazoa</taxon>
        <taxon>Ecdysozoa</taxon>
        <taxon>Arthropoda</taxon>
        <taxon>Hexapoda</taxon>
        <taxon>Insecta</taxon>
        <taxon>Pterygota</taxon>
        <taxon>Neoptera</taxon>
        <taxon>Endopterygota</taxon>
        <taxon>Diptera</taxon>
        <taxon>Nematocera</taxon>
        <taxon>Sciaroidea</taxon>
        <taxon>Sciaridae</taxon>
        <taxon>Pseudolycoriella</taxon>
    </lineage>
</organism>
<dbReference type="Proteomes" id="UP001151699">
    <property type="component" value="Chromosome X"/>
</dbReference>
<accession>A0A9Q0S4A3</accession>
<protein>
    <submittedName>
        <fullName evidence="2">Uncharacterized protein</fullName>
    </submittedName>
</protein>
<dbReference type="EMBL" id="WJQU01000002">
    <property type="protein sequence ID" value="KAJ6642955.1"/>
    <property type="molecule type" value="Genomic_DNA"/>
</dbReference>
<dbReference type="Proteomes" id="UP001151699">
    <property type="component" value="Chromosome B"/>
</dbReference>
<evidence type="ECO:0000313" key="2">
    <source>
        <dbReference type="EMBL" id="KAJ6642955.1"/>
    </source>
</evidence>
<dbReference type="EMBL" id="WJQU01000003">
    <property type="protein sequence ID" value="KAJ6639508.1"/>
    <property type="molecule type" value="Genomic_DNA"/>
</dbReference>
<gene>
    <name evidence="2" type="ORF">Bhyg_07911</name>
    <name evidence="1" type="ORF">Bhyg_12254</name>
</gene>
<reference evidence="2" key="1">
    <citation type="submission" date="2022-07" db="EMBL/GenBank/DDBJ databases">
        <authorList>
            <person name="Trinca V."/>
            <person name="Uliana J.V.C."/>
            <person name="Torres T.T."/>
            <person name="Ward R.J."/>
            <person name="Monesi N."/>
        </authorList>
    </citation>
    <scope>NUCLEOTIDE SEQUENCE</scope>
    <source>
        <strain evidence="2">HSMRA1968</strain>
        <tissue evidence="2">Whole embryos</tissue>
    </source>
</reference>